<keyword evidence="3" id="KW-0808">Transferase</keyword>
<dbReference type="CDD" id="cd02440">
    <property type="entry name" value="AdoMet_MTases"/>
    <property type="match status" value="1"/>
</dbReference>
<organism evidence="3 4">
    <name type="scientific">Stegodyphus mimosarum</name>
    <name type="common">African social velvet spider</name>
    <dbReference type="NCBI Taxonomy" id="407821"/>
    <lineage>
        <taxon>Eukaryota</taxon>
        <taxon>Metazoa</taxon>
        <taxon>Ecdysozoa</taxon>
        <taxon>Arthropoda</taxon>
        <taxon>Chelicerata</taxon>
        <taxon>Arachnida</taxon>
        <taxon>Araneae</taxon>
        <taxon>Araneomorphae</taxon>
        <taxon>Entelegynae</taxon>
        <taxon>Eresoidea</taxon>
        <taxon>Eresidae</taxon>
        <taxon>Stegodyphus</taxon>
    </lineage>
</organism>
<dbReference type="GO" id="GO:0032259">
    <property type="term" value="P:methylation"/>
    <property type="evidence" value="ECO:0007669"/>
    <property type="project" value="UniProtKB-KW"/>
</dbReference>
<dbReference type="PANTHER" id="PTHR45036">
    <property type="entry name" value="METHYLTRANSFERASE LIKE 7B"/>
    <property type="match status" value="1"/>
</dbReference>
<dbReference type="OrthoDB" id="6423379at2759"/>
<name>A0A087T120_STEMI</name>
<keyword evidence="3" id="KW-0489">Methyltransferase</keyword>
<dbReference type="InterPro" id="IPR052356">
    <property type="entry name" value="Thiol_S-MT"/>
</dbReference>
<dbReference type="SUPFAM" id="SSF53335">
    <property type="entry name" value="S-adenosyl-L-methionine-dependent methyltransferases"/>
    <property type="match status" value="1"/>
</dbReference>
<proteinExistence type="predicted"/>
<dbReference type="InterPro" id="IPR013216">
    <property type="entry name" value="Methyltransf_11"/>
</dbReference>
<dbReference type="Gene3D" id="3.40.50.150">
    <property type="entry name" value="Vaccinia Virus protein VP39"/>
    <property type="match status" value="1"/>
</dbReference>
<feature type="non-terminal residue" evidence="3">
    <location>
        <position position="254"/>
    </location>
</feature>
<evidence type="ECO:0000256" key="1">
    <source>
        <dbReference type="SAM" id="Phobius"/>
    </source>
</evidence>
<feature type="domain" description="Methyltransferase type 11" evidence="2">
    <location>
        <begin position="82"/>
        <end position="177"/>
    </location>
</feature>
<dbReference type="Proteomes" id="UP000054359">
    <property type="component" value="Unassembled WGS sequence"/>
</dbReference>
<dbReference type="AlphaFoldDB" id="A0A087T120"/>
<evidence type="ECO:0000313" key="4">
    <source>
        <dbReference type="Proteomes" id="UP000054359"/>
    </source>
</evidence>
<dbReference type="Pfam" id="PF08241">
    <property type="entry name" value="Methyltransf_11"/>
    <property type="match status" value="1"/>
</dbReference>
<keyword evidence="1" id="KW-0472">Membrane</keyword>
<evidence type="ECO:0000313" key="3">
    <source>
        <dbReference type="EMBL" id="KFM58809.1"/>
    </source>
</evidence>
<accession>A0A087T120</accession>
<dbReference type="EMBL" id="KK112910">
    <property type="protein sequence ID" value="KFM58809.1"/>
    <property type="molecule type" value="Genomic_DNA"/>
</dbReference>
<dbReference type="PANTHER" id="PTHR45036:SF1">
    <property type="entry name" value="METHYLTRANSFERASE LIKE 7A"/>
    <property type="match status" value="1"/>
</dbReference>
<evidence type="ECO:0000259" key="2">
    <source>
        <dbReference type="Pfam" id="PF08241"/>
    </source>
</evidence>
<gene>
    <name evidence="3" type="ORF">X975_13165</name>
</gene>
<keyword evidence="1" id="KW-1133">Transmembrane helix</keyword>
<feature type="transmembrane region" description="Helical" evidence="1">
    <location>
        <begin position="6"/>
        <end position="26"/>
    </location>
</feature>
<keyword evidence="1" id="KW-0812">Transmembrane</keyword>
<dbReference type="STRING" id="407821.A0A087T120"/>
<reference evidence="3 4" key="1">
    <citation type="submission" date="2013-11" db="EMBL/GenBank/DDBJ databases">
        <title>Genome sequencing of Stegodyphus mimosarum.</title>
        <authorList>
            <person name="Bechsgaard J."/>
        </authorList>
    </citation>
    <scope>NUCLEOTIDE SEQUENCE [LARGE SCALE GENOMIC DNA]</scope>
</reference>
<dbReference type="OMA" id="CQYVFEP"/>
<dbReference type="InterPro" id="IPR029063">
    <property type="entry name" value="SAM-dependent_MTases_sf"/>
</dbReference>
<dbReference type="GO" id="GO:0008757">
    <property type="term" value="F:S-adenosylmethionine-dependent methyltransferase activity"/>
    <property type="evidence" value="ECO:0007669"/>
    <property type="project" value="InterPro"/>
</dbReference>
<feature type="transmembrane region" description="Helical" evidence="1">
    <location>
        <begin position="38"/>
        <end position="55"/>
    </location>
</feature>
<sequence>MEFIVYIILTALLWVIALTVFLPFTALLKYSKTFRNKWFPFIYVYGVLFLFGRYTRPFRKRCFEMLKENLPNRSKSKCIKILEIGIGSGANLPFYPENSALTSVDVNPSFREYFFKNRSRYPHIEYERAITCMAEDMSEIEDSSMDVVVTSYVLCYVNDIRAVLCEIRRVLKPDGKYLYMEHFAFPRKNWGYLVQKLIAPLWFIYSDGCCIDRDIPNEIRKAGFSNIVCEEKYPFSIPLCVRPHVLGIATVCKN</sequence>
<protein>
    <submittedName>
        <fullName evidence="3">Methyltransferase-like protein 7B</fullName>
    </submittedName>
</protein>
<keyword evidence="4" id="KW-1185">Reference proteome</keyword>